<dbReference type="SUPFAM" id="SSF103473">
    <property type="entry name" value="MFS general substrate transporter"/>
    <property type="match status" value="1"/>
</dbReference>
<feature type="transmembrane region" description="Helical" evidence="1">
    <location>
        <begin position="518"/>
        <end position="536"/>
    </location>
</feature>
<evidence type="ECO:0000313" key="2">
    <source>
        <dbReference type="EMBL" id="CAB3366468.1"/>
    </source>
</evidence>
<sequence>MVLPSLHEFECARLMTNAFLSVVLVGKSFLSLPLLPVFLRYLGLTALEAGLVIAAQALVEMLLTPVWMLAVRRSGLRRRALIVLGLVLAAALHVCLVFVPPSGAPRDVTHCMGNSNLTVTPPVNGIMTRAATEAATSSRPPIMLKTSLGKSSLASTTLKITTVPTTPPTLPPLIATTTLMAVYDNNQQTLFEDDYGMGQQGPQGYPQEIEDPQAKRRPPIYEYQNYPDYNNADTDTDRWRGRRLASVMAVSDLPDSPVFRAAFVLCCLAAALTCLAEPAVAALWRQRLDDAEHLEMSGEHVAWGRLLSAVCLATLAAVMTWGAPCFVARGLHQAVLHPLASAGSYGVAAFLALVLLPLPPGKLAAPIKRTAPAAPLRLVARGLAAGLAGLAFGAGVTFMLWHVAELDGFPFNYELIFGGFMVAEGIIALPVLAWARAAPNPVGALVGLLVLALEFSLAPLLKGPALAPLLGVLQGAGGALLERSLGSSYNSSSWRMGLAIGSAAAGVCFHFIGASPTLWSAAVAAVVAALAVVIAGR</sequence>
<feature type="transmembrane region" description="Helical" evidence="1">
    <location>
        <begin position="378"/>
        <end position="403"/>
    </location>
</feature>
<gene>
    <name evidence="2" type="ORF">CLODIP_2_CD00130</name>
</gene>
<feature type="transmembrane region" description="Helical" evidence="1">
    <location>
        <begin position="305"/>
        <end position="323"/>
    </location>
</feature>
<feature type="transmembrane region" description="Helical" evidence="1">
    <location>
        <begin position="442"/>
        <end position="459"/>
    </location>
</feature>
<comment type="caution">
    <text evidence="2">The sequence shown here is derived from an EMBL/GenBank/DDBJ whole genome shotgun (WGS) entry which is preliminary data.</text>
</comment>
<proteinExistence type="predicted"/>
<feature type="transmembrane region" description="Helical" evidence="1">
    <location>
        <begin position="261"/>
        <end position="284"/>
    </location>
</feature>
<dbReference type="GO" id="GO:0016020">
    <property type="term" value="C:membrane"/>
    <property type="evidence" value="ECO:0007669"/>
    <property type="project" value="TreeGrafter"/>
</dbReference>
<accession>A0A8S1CEE4</accession>
<organism evidence="2 3">
    <name type="scientific">Cloeon dipterum</name>
    <dbReference type="NCBI Taxonomy" id="197152"/>
    <lineage>
        <taxon>Eukaryota</taxon>
        <taxon>Metazoa</taxon>
        <taxon>Ecdysozoa</taxon>
        <taxon>Arthropoda</taxon>
        <taxon>Hexapoda</taxon>
        <taxon>Insecta</taxon>
        <taxon>Pterygota</taxon>
        <taxon>Palaeoptera</taxon>
        <taxon>Ephemeroptera</taxon>
        <taxon>Pisciforma</taxon>
        <taxon>Baetidae</taxon>
        <taxon>Cloeon</taxon>
    </lineage>
</organism>
<keyword evidence="1" id="KW-0472">Membrane</keyword>
<feature type="transmembrane region" description="Helical" evidence="1">
    <location>
        <begin position="415"/>
        <end position="435"/>
    </location>
</feature>
<feature type="transmembrane region" description="Helical" evidence="1">
    <location>
        <begin position="80"/>
        <end position="99"/>
    </location>
</feature>
<feature type="transmembrane region" description="Helical" evidence="1">
    <location>
        <begin position="335"/>
        <end position="358"/>
    </location>
</feature>
<feature type="transmembrane region" description="Helical" evidence="1">
    <location>
        <begin position="12"/>
        <end position="32"/>
    </location>
</feature>
<name>A0A8S1CEE4_9INSE</name>
<evidence type="ECO:0000313" key="3">
    <source>
        <dbReference type="Proteomes" id="UP000494165"/>
    </source>
</evidence>
<keyword evidence="1" id="KW-0812">Transmembrane</keyword>
<dbReference type="InterPro" id="IPR051717">
    <property type="entry name" value="MFS_MFSD6"/>
</dbReference>
<evidence type="ECO:0008006" key="4">
    <source>
        <dbReference type="Google" id="ProtNLM"/>
    </source>
</evidence>
<dbReference type="Proteomes" id="UP000494165">
    <property type="component" value="Unassembled WGS sequence"/>
</dbReference>
<dbReference type="AlphaFoldDB" id="A0A8S1CEE4"/>
<dbReference type="InterPro" id="IPR036259">
    <property type="entry name" value="MFS_trans_sf"/>
</dbReference>
<protein>
    <recommendedName>
        <fullName evidence="4">Major facilitator superfamily associated domain-containing protein</fullName>
    </recommendedName>
</protein>
<reference evidence="2 3" key="1">
    <citation type="submission" date="2020-04" db="EMBL/GenBank/DDBJ databases">
        <authorList>
            <person name="Alioto T."/>
            <person name="Alioto T."/>
            <person name="Gomez Garrido J."/>
        </authorList>
    </citation>
    <scope>NUCLEOTIDE SEQUENCE [LARGE SCALE GENOMIC DNA]</scope>
</reference>
<keyword evidence="1" id="KW-1133">Transmembrane helix</keyword>
<keyword evidence="3" id="KW-1185">Reference proteome</keyword>
<dbReference type="Gene3D" id="1.20.1250.20">
    <property type="entry name" value="MFS general substrate transporter like domains"/>
    <property type="match status" value="1"/>
</dbReference>
<dbReference type="PANTHER" id="PTHR16172:SF41">
    <property type="entry name" value="MAJOR FACILITATOR SUPERFAMILY DOMAIN-CONTAINING PROTEIN 6-LIKE"/>
    <property type="match status" value="1"/>
</dbReference>
<dbReference type="PANTHER" id="PTHR16172">
    <property type="entry name" value="MAJOR FACILITATOR SUPERFAMILY DOMAIN-CONTAINING PROTEIN 6-LIKE"/>
    <property type="match status" value="1"/>
</dbReference>
<evidence type="ECO:0000256" key="1">
    <source>
        <dbReference type="SAM" id="Phobius"/>
    </source>
</evidence>
<dbReference type="EMBL" id="CADEPI010000025">
    <property type="protein sequence ID" value="CAB3366468.1"/>
    <property type="molecule type" value="Genomic_DNA"/>
</dbReference>